<name>A0AB35R6X9_PSEA0</name>
<dbReference type="Gene3D" id="3.40.50.620">
    <property type="entry name" value="HUPs"/>
    <property type="match status" value="1"/>
</dbReference>
<evidence type="ECO:0008006" key="3">
    <source>
        <dbReference type="Google" id="ProtNLM"/>
    </source>
</evidence>
<comment type="caution">
    <text evidence="1">The sequence shown here is derived from an EMBL/GenBank/DDBJ whole genome shotgun (WGS) entry which is preliminary data.</text>
</comment>
<evidence type="ECO:0000313" key="1">
    <source>
        <dbReference type="EMBL" id="MDT3243952.1"/>
    </source>
</evidence>
<dbReference type="Proteomes" id="UP001254709">
    <property type="component" value="Unassembled WGS sequence"/>
</dbReference>
<dbReference type="EMBL" id="JASJMZ010000057">
    <property type="protein sequence ID" value="MDT3243952.1"/>
    <property type="molecule type" value="Genomic_DNA"/>
</dbReference>
<dbReference type="RefSeq" id="WP_312016368.1">
    <property type="nucleotide sequence ID" value="NZ_JASJMZ010000057.1"/>
</dbReference>
<sequence length="277" mass="31543">MTTTQIANQTRHAHLRHLRESIDHLPRVVCQFSCGAASAVATKLALADYGATHDVQILNAYLANEHADNRRFLADCESWFERPVTVLRDEKYGADIIKVFQRERFMKNQYGAPCTKLLKRRLLDTWKLPGDVMVFGYTAEEADRLEDFRERNPDRPVIAPLIERGLGKEDCKAMIQRAGIELPVMYRMGYDNANCIGCVKGGEGYFRAIREDFPEQFEQLCQVQDTLGAGSYLHRNRTTNVRFSLRDLGEGPVRRNEKLPSCSFFCEMAEADIIASA</sequence>
<proteinExistence type="predicted"/>
<reference evidence="1" key="1">
    <citation type="submission" date="2023-05" db="EMBL/GenBank/DDBJ databases">
        <title>Development of a Genome-informed protocol for detection of Pseudomonas amygdali pv. morsprunorum using LAMP and PCR.</title>
        <authorList>
            <person name="Diaz D."/>
            <person name="Zamorano A."/>
            <person name="Garcia H."/>
            <person name="Ramos C."/>
            <person name="Cui W."/>
            <person name="Carreras C."/>
            <person name="Beltran M.F."/>
            <person name="Sagredo B."/>
            <person name="Pinto M."/>
            <person name="Fiore N."/>
        </authorList>
    </citation>
    <scope>NUCLEOTIDE SEQUENCE</scope>
    <source>
        <strain evidence="1">S2_Pam</strain>
    </source>
</reference>
<protein>
    <recommendedName>
        <fullName evidence="3">Phosphoadenosine phosphosulphate reductase domain-containing protein</fullName>
    </recommendedName>
</protein>
<evidence type="ECO:0000313" key="2">
    <source>
        <dbReference type="Proteomes" id="UP001254709"/>
    </source>
</evidence>
<gene>
    <name evidence="1" type="ORF">QNL30_25595</name>
</gene>
<dbReference type="SUPFAM" id="SSF52402">
    <property type="entry name" value="Adenine nucleotide alpha hydrolases-like"/>
    <property type="match status" value="1"/>
</dbReference>
<dbReference type="AlphaFoldDB" id="A0AB35R6X9"/>
<dbReference type="InterPro" id="IPR014729">
    <property type="entry name" value="Rossmann-like_a/b/a_fold"/>
</dbReference>
<organism evidence="1 2">
    <name type="scientific">Pseudomonas amygdali pv. morsprunorum</name>
    <dbReference type="NCBI Taxonomy" id="129138"/>
    <lineage>
        <taxon>Bacteria</taxon>
        <taxon>Pseudomonadati</taxon>
        <taxon>Pseudomonadota</taxon>
        <taxon>Gammaproteobacteria</taxon>
        <taxon>Pseudomonadales</taxon>
        <taxon>Pseudomonadaceae</taxon>
        <taxon>Pseudomonas</taxon>
        <taxon>Pseudomonas amygdali</taxon>
    </lineage>
</organism>
<accession>A0AB35R6X9</accession>